<evidence type="ECO:0000313" key="2">
    <source>
        <dbReference type="Proteomes" id="UP001353858"/>
    </source>
</evidence>
<evidence type="ECO:0008006" key="3">
    <source>
        <dbReference type="Google" id="ProtNLM"/>
    </source>
</evidence>
<protein>
    <recommendedName>
        <fullName evidence="3">Transposase Helix-turn-helix domain-containing protein</fullName>
    </recommendedName>
</protein>
<organism evidence="1 2">
    <name type="scientific">Aquatica leii</name>
    <dbReference type="NCBI Taxonomy" id="1421715"/>
    <lineage>
        <taxon>Eukaryota</taxon>
        <taxon>Metazoa</taxon>
        <taxon>Ecdysozoa</taxon>
        <taxon>Arthropoda</taxon>
        <taxon>Hexapoda</taxon>
        <taxon>Insecta</taxon>
        <taxon>Pterygota</taxon>
        <taxon>Neoptera</taxon>
        <taxon>Endopterygota</taxon>
        <taxon>Coleoptera</taxon>
        <taxon>Polyphaga</taxon>
        <taxon>Elateriformia</taxon>
        <taxon>Elateroidea</taxon>
        <taxon>Lampyridae</taxon>
        <taxon>Luciolinae</taxon>
        <taxon>Aquatica</taxon>
    </lineage>
</organism>
<accession>A0AAN7SKE1</accession>
<dbReference type="AlphaFoldDB" id="A0AAN7SKE1"/>
<dbReference type="Proteomes" id="UP001353858">
    <property type="component" value="Unassembled WGS sequence"/>
</dbReference>
<proteinExistence type="predicted"/>
<name>A0AAN7SKE1_9COLE</name>
<dbReference type="EMBL" id="JARPUR010000001">
    <property type="protein sequence ID" value="KAK4883934.1"/>
    <property type="molecule type" value="Genomic_DNA"/>
</dbReference>
<reference evidence="2" key="1">
    <citation type="submission" date="2023-01" db="EMBL/GenBank/DDBJ databases">
        <title>Key to firefly adult light organ development and bioluminescence: homeobox transcription factors regulate luciferase expression and transportation to peroxisome.</title>
        <authorList>
            <person name="Fu X."/>
        </authorList>
    </citation>
    <scope>NUCLEOTIDE SEQUENCE [LARGE SCALE GENOMIC DNA]</scope>
</reference>
<sequence>MSQAVTPTERLTLTLRYLATGDSYKSLMYLFRIPANTISTIIPEVCQAIYDVLKDEYLKCSTVSQTSSNNSTFVTFKN</sequence>
<comment type="caution">
    <text evidence="1">The sequence shown here is derived from an EMBL/GenBank/DDBJ whole genome shotgun (WGS) entry which is preliminary data.</text>
</comment>
<evidence type="ECO:0000313" key="1">
    <source>
        <dbReference type="EMBL" id="KAK4883934.1"/>
    </source>
</evidence>
<gene>
    <name evidence="1" type="ORF">RN001_000205</name>
</gene>
<keyword evidence="2" id="KW-1185">Reference proteome</keyword>